<keyword evidence="6" id="KW-0443">Lipid metabolism</keyword>
<dbReference type="NCBIfam" id="TIGR00163">
    <property type="entry name" value="PS_decarb"/>
    <property type="match status" value="1"/>
</dbReference>
<name>A0A6G5QH36_9BACT</name>
<evidence type="ECO:0000256" key="8">
    <source>
        <dbReference type="ARBA" id="ARBA00023209"/>
    </source>
</evidence>
<evidence type="ECO:0000256" key="6">
    <source>
        <dbReference type="ARBA" id="ARBA00023098"/>
    </source>
</evidence>
<dbReference type="GO" id="GO:0004609">
    <property type="term" value="F:phosphatidylserine decarboxylase activity"/>
    <property type="evidence" value="ECO:0007669"/>
    <property type="project" value="UniProtKB-EC"/>
</dbReference>
<evidence type="ECO:0000256" key="12">
    <source>
        <dbReference type="ARBA" id="ARBA00024326"/>
    </source>
</evidence>
<dbReference type="PANTHER" id="PTHR10067">
    <property type="entry name" value="PHOSPHATIDYLSERINE DECARBOXYLASE"/>
    <property type="match status" value="1"/>
</dbReference>
<reference evidence="13 14" key="1">
    <citation type="submission" date="2016-07" db="EMBL/GenBank/DDBJ databases">
        <title>Comparative genomics of the Campylobacter concisus group.</title>
        <authorList>
            <person name="Miller W.G."/>
            <person name="Yee E."/>
            <person name="Chapman M.H."/>
            <person name="Huynh S."/>
            <person name="Bono J.L."/>
            <person name="On S.L.W."/>
            <person name="StLeger J."/>
            <person name="Foster G."/>
            <person name="Parker C.T."/>
        </authorList>
    </citation>
    <scope>NUCLEOTIDE SEQUENCE [LARGE SCALE GENOMIC DNA]</scope>
    <source>
        <strain evidence="13 14">CCUG 21559</strain>
    </source>
</reference>
<dbReference type="EC" id="4.1.1.65" evidence="3"/>
<dbReference type="GO" id="GO:0006646">
    <property type="term" value="P:phosphatidylethanolamine biosynthetic process"/>
    <property type="evidence" value="ECO:0007669"/>
    <property type="project" value="UniProtKB-UniPathway"/>
</dbReference>
<keyword evidence="5" id="KW-0210">Decarboxylase</keyword>
<sequence>MNKIISKYFGLLGGFKFPKPIQSFINRAYVSYFKIDMSEFDEPSEYDSLTSLFTRSLKKPREFDADPAIFLSPCDGTCLSYGVSKQARAFSVKGMEYGFRELFMQSMSDDELKLEYDFVNIYLSPRDYHRYHAPCNMQILSAVYIPGKLYSVATSWLKKIDALYTKNERVILKCKMDNGKFIWLVFVGAINVGKMKFNFDERICTNASANFTQIYSYENLHIKKGEELGRFELGSTILIVSEKDCIEYNLFEQKTIKQAESIGMIK</sequence>
<evidence type="ECO:0000256" key="1">
    <source>
        <dbReference type="ARBA" id="ARBA00001928"/>
    </source>
</evidence>
<evidence type="ECO:0000256" key="10">
    <source>
        <dbReference type="ARBA" id="ARBA00023264"/>
    </source>
</evidence>
<comment type="pathway">
    <text evidence="12">Phospholipid metabolism; phosphatidylethanolamine biosynthesis.</text>
</comment>
<dbReference type="NCBIfam" id="NF003038">
    <property type="entry name" value="PRK03934.1"/>
    <property type="match status" value="1"/>
</dbReference>
<dbReference type="EMBL" id="CP012542">
    <property type="protein sequence ID" value="QCD44816.1"/>
    <property type="molecule type" value="Genomic_DNA"/>
</dbReference>
<evidence type="ECO:0000256" key="3">
    <source>
        <dbReference type="ARBA" id="ARBA00012243"/>
    </source>
</evidence>
<keyword evidence="11" id="KW-0670">Pyruvate</keyword>
<gene>
    <name evidence="13" type="primary">psd</name>
    <name evidence="13" type="ORF">CMUC_1033</name>
</gene>
<evidence type="ECO:0000256" key="5">
    <source>
        <dbReference type="ARBA" id="ARBA00022793"/>
    </source>
</evidence>
<evidence type="ECO:0000256" key="9">
    <source>
        <dbReference type="ARBA" id="ARBA00023239"/>
    </source>
</evidence>
<protein>
    <recommendedName>
        <fullName evidence="3">phosphatidylserine decarboxylase</fullName>
        <ecNumber evidence="3">4.1.1.65</ecNumber>
    </recommendedName>
</protein>
<organism evidence="13 14">
    <name type="scientific">Campylobacter mucosalis CCUG 21559</name>
    <dbReference type="NCBI Taxonomy" id="1032067"/>
    <lineage>
        <taxon>Bacteria</taxon>
        <taxon>Pseudomonadati</taxon>
        <taxon>Campylobacterota</taxon>
        <taxon>Epsilonproteobacteria</taxon>
        <taxon>Campylobacterales</taxon>
        <taxon>Campylobacteraceae</taxon>
        <taxon>Campylobacter</taxon>
    </lineage>
</organism>
<dbReference type="RefSeq" id="WP_171993768.1">
    <property type="nucleotide sequence ID" value="NZ_CP012542.1"/>
</dbReference>
<dbReference type="InterPro" id="IPR003817">
    <property type="entry name" value="PS_Dcarbxylase"/>
</dbReference>
<proteinExistence type="predicted"/>
<evidence type="ECO:0000313" key="14">
    <source>
        <dbReference type="Proteomes" id="UP000503264"/>
    </source>
</evidence>
<keyword evidence="9 13" id="KW-0456">Lyase</keyword>
<dbReference type="AlphaFoldDB" id="A0A6G5QH36"/>
<keyword evidence="8" id="KW-0594">Phospholipid biosynthesis</keyword>
<comment type="pathway">
    <text evidence="2">Lipid metabolism.</text>
</comment>
<dbReference type="Proteomes" id="UP000503264">
    <property type="component" value="Chromosome"/>
</dbReference>
<accession>A0A6G5QH36</accession>
<keyword evidence="4" id="KW-0444">Lipid biosynthesis</keyword>
<dbReference type="UniPathway" id="UPA00558"/>
<evidence type="ECO:0000256" key="4">
    <source>
        <dbReference type="ARBA" id="ARBA00022516"/>
    </source>
</evidence>
<keyword evidence="7" id="KW-0865">Zymogen</keyword>
<evidence type="ECO:0000313" key="13">
    <source>
        <dbReference type="EMBL" id="QCD44816.1"/>
    </source>
</evidence>
<evidence type="ECO:0000256" key="2">
    <source>
        <dbReference type="ARBA" id="ARBA00005189"/>
    </source>
</evidence>
<comment type="cofactor">
    <cofactor evidence="1">
        <name>pyruvate</name>
        <dbReference type="ChEBI" id="CHEBI:15361"/>
    </cofactor>
</comment>
<keyword evidence="10" id="KW-1208">Phospholipid metabolism</keyword>
<dbReference type="InterPro" id="IPR033177">
    <property type="entry name" value="PSD-B"/>
</dbReference>
<keyword evidence="14" id="KW-1185">Reference proteome</keyword>
<evidence type="ECO:0000256" key="11">
    <source>
        <dbReference type="ARBA" id="ARBA00023317"/>
    </source>
</evidence>
<dbReference type="Pfam" id="PF02666">
    <property type="entry name" value="PS_Dcarbxylase"/>
    <property type="match status" value="1"/>
</dbReference>
<evidence type="ECO:0000256" key="7">
    <source>
        <dbReference type="ARBA" id="ARBA00023145"/>
    </source>
</evidence>
<dbReference type="PANTHER" id="PTHR10067:SF6">
    <property type="entry name" value="PHOSPHATIDYLSERINE DECARBOXYLASE PROENZYME, MITOCHONDRIAL"/>
    <property type="match status" value="1"/>
</dbReference>